<name>A0A443RGU8_9ACAR</name>
<dbReference type="GO" id="GO:0005524">
    <property type="term" value="F:ATP binding"/>
    <property type="evidence" value="ECO:0007669"/>
    <property type="project" value="InterPro"/>
</dbReference>
<dbReference type="HAMAP" id="MF_03169">
    <property type="entry name" value="Adenylate_kinase_AK3"/>
    <property type="match status" value="1"/>
</dbReference>
<dbReference type="Proteomes" id="UP000285301">
    <property type="component" value="Unassembled WGS sequence"/>
</dbReference>
<dbReference type="Gene3D" id="3.40.50.300">
    <property type="entry name" value="P-loop containing nucleotide triphosphate hydrolases"/>
    <property type="match status" value="1"/>
</dbReference>
<comment type="catalytic activity">
    <reaction evidence="7">
        <text>a ribonucleoside 5'-triphosphate + AMP = a ribonucleoside 5'-diphosphate + ADP</text>
        <dbReference type="Rhea" id="RHEA:13749"/>
        <dbReference type="ChEBI" id="CHEBI:57930"/>
        <dbReference type="ChEBI" id="CHEBI:61557"/>
        <dbReference type="ChEBI" id="CHEBI:456215"/>
        <dbReference type="ChEBI" id="CHEBI:456216"/>
        <dbReference type="EC" id="2.7.4.10"/>
    </reaction>
</comment>
<dbReference type="STRING" id="1965070.A0A443RGU8"/>
<comment type="caution">
    <text evidence="9">The sequence shown here is derived from an EMBL/GenBank/DDBJ whole genome shotgun (WGS) entry which is preliminary data.</text>
</comment>
<evidence type="ECO:0000256" key="1">
    <source>
        <dbReference type="ARBA" id="ARBA00004305"/>
    </source>
</evidence>
<reference evidence="9 10" key="1">
    <citation type="journal article" date="2018" name="Gigascience">
        <title>Genomes of trombidid mites reveal novel predicted allergens and laterally-transferred genes associated with secondary metabolism.</title>
        <authorList>
            <person name="Dong X."/>
            <person name="Chaisiri K."/>
            <person name="Xia D."/>
            <person name="Armstrong S.D."/>
            <person name="Fang Y."/>
            <person name="Donnelly M.J."/>
            <person name="Kadowaki T."/>
            <person name="McGarry J.W."/>
            <person name="Darby A.C."/>
            <person name="Makepeace B.L."/>
        </authorList>
    </citation>
    <scope>NUCLEOTIDE SEQUENCE [LARGE SCALE GENOMIC DNA]</scope>
    <source>
        <strain evidence="9">UoL-WK</strain>
    </source>
</reference>
<comment type="domain">
    <text evidence="7">Consists of three domains, a large central CORE domain and two small peripheral domains, NMPbind and LID, which undergo movements during catalysis. The LID domain closes over the site of phosphoryl transfer upon GTP binding. Assembling and dissambling the active center during each catalytic cycle provides an effective means to prevent GTP hydrolysis.</text>
</comment>
<dbReference type="OrthoDB" id="439792at2759"/>
<dbReference type="GO" id="GO:0006172">
    <property type="term" value="P:ADP biosynthetic process"/>
    <property type="evidence" value="ECO:0007669"/>
    <property type="project" value="UniProtKB-UniRule"/>
</dbReference>
<comment type="function">
    <text evidence="7">Involved in maintaining the homeostasis of cellular nucleotides by catalyzing the interconversion of nucleoside phosphates. Has GTP:AMP phosphotransferase and ITP:AMP phosphotransferase activities.</text>
</comment>
<dbReference type="SUPFAM" id="SSF52540">
    <property type="entry name" value="P-loop containing nucleoside triphosphate hydrolases"/>
    <property type="match status" value="1"/>
</dbReference>
<dbReference type="GO" id="GO:0046033">
    <property type="term" value="P:AMP metabolic process"/>
    <property type="evidence" value="ECO:0007669"/>
    <property type="project" value="UniProtKB-UniRule"/>
</dbReference>
<feature type="binding site" evidence="7">
    <location>
        <begin position="68"/>
        <end position="70"/>
    </location>
    <ligand>
        <name>AMP</name>
        <dbReference type="ChEBI" id="CHEBI:456215"/>
    </ligand>
</feature>
<comment type="caution">
    <text evidence="7">Lacks conserved residue(s) required for the propagation of feature annotation.</text>
</comment>
<dbReference type="PROSITE" id="PS00113">
    <property type="entry name" value="ADENYLATE_KINASE"/>
    <property type="match status" value="1"/>
</dbReference>
<dbReference type="CDD" id="cd01428">
    <property type="entry name" value="ADK"/>
    <property type="match status" value="1"/>
</dbReference>
<feature type="binding site" evidence="7">
    <location>
        <position position="206"/>
    </location>
    <ligand>
        <name>GTP</name>
        <dbReference type="ChEBI" id="CHEBI:37565"/>
    </ligand>
</feature>
<dbReference type="Pfam" id="PF05191">
    <property type="entry name" value="ADK_lid"/>
    <property type="match status" value="1"/>
</dbReference>
<keyword evidence="2 7" id="KW-0808">Transferase</keyword>
<feature type="binding site" evidence="7">
    <location>
        <position position="103"/>
    </location>
    <ligand>
        <name>AMP</name>
        <dbReference type="ChEBI" id="CHEBI:456215"/>
    </ligand>
</feature>
<feature type="binding site" evidence="7">
    <location>
        <position position="177"/>
    </location>
    <ligand>
        <name>AMP</name>
        <dbReference type="ChEBI" id="CHEBI:456215"/>
    </ligand>
</feature>
<evidence type="ECO:0000256" key="5">
    <source>
        <dbReference type="ARBA" id="ARBA00023128"/>
    </source>
</evidence>
<accession>A0A443RGU8</accession>
<evidence type="ECO:0000256" key="6">
    <source>
        <dbReference type="ARBA" id="ARBA00023134"/>
    </source>
</evidence>
<evidence type="ECO:0000313" key="9">
    <source>
        <dbReference type="EMBL" id="RWS14506.1"/>
    </source>
</evidence>
<dbReference type="InterPro" id="IPR028586">
    <property type="entry name" value="AK3/Ak4_mitochondrial"/>
</dbReference>
<dbReference type="GO" id="GO:0046039">
    <property type="term" value="P:GTP metabolic process"/>
    <property type="evidence" value="ECO:0007669"/>
    <property type="project" value="UniProtKB-UniRule"/>
</dbReference>
<dbReference type="GO" id="GO:0046041">
    <property type="term" value="P:ITP metabolic process"/>
    <property type="evidence" value="ECO:0007669"/>
    <property type="project" value="UniProtKB-UniRule"/>
</dbReference>
<dbReference type="Pfam" id="PF00406">
    <property type="entry name" value="ADK"/>
    <property type="match status" value="1"/>
</dbReference>
<feature type="binding site" evidence="7">
    <location>
        <position position="133"/>
    </location>
    <ligand>
        <name>GTP</name>
        <dbReference type="ChEBI" id="CHEBI:37565"/>
    </ligand>
</feature>
<dbReference type="InterPro" id="IPR027417">
    <property type="entry name" value="P-loop_NTPase"/>
</dbReference>
<evidence type="ECO:0000313" key="10">
    <source>
        <dbReference type="Proteomes" id="UP000285301"/>
    </source>
</evidence>
<dbReference type="AlphaFoldDB" id="A0A443RGU8"/>
<evidence type="ECO:0000256" key="2">
    <source>
        <dbReference type="ARBA" id="ARBA00022679"/>
    </source>
</evidence>
<feature type="region of interest" description="LID" evidence="7">
    <location>
        <begin position="132"/>
        <end position="169"/>
    </location>
</feature>
<gene>
    <name evidence="9" type="ORF">B4U79_04608</name>
</gene>
<dbReference type="NCBIfam" id="TIGR01351">
    <property type="entry name" value="adk"/>
    <property type="match status" value="1"/>
</dbReference>
<feature type="binding site" evidence="7">
    <location>
        <begin position="96"/>
        <end position="99"/>
    </location>
    <ligand>
        <name>AMP</name>
        <dbReference type="ChEBI" id="CHEBI:456215"/>
    </ligand>
</feature>
<feature type="binding site" evidence="7">
    <location>
        <begin position="21"/>
        <end position="26"/>
    </location>
    <ligand>
        <name>GTP</name>
        <dbReference type="ChEBI" id="CHEBI:37565"/>
    </ligand>
</feature>
<feature type="region of interest" description="NMPbind" evidence="7">
    <location>
        <begin position="41"/>
        <end position="70"/>
    </location>
</feature>
<comment type="subunit">
    <text evidence="7">Monomer.</text>
</comment>
<dbReference type="InterPro" id="IPR036193">
    <property type="entry name" value="ADK_active_lid_dom_sf"/>
</dbReference>
<sequence>MHILTMSTGRLIRLVILGAPGSGKGTISTKIVRDFKLDYICCGDILRNQIEAKSEYGLIAKKYISDGNLVPNEVVTKLTLDEIKAKHFNKSWLLDGFPRTVKQAESLSKFATINQVINLDVPHEVILNRIRGRLIHVPSGRVYNLDYNPPKTPGIDDITGEKLVIRDDDKIETVKKRLEKDRQQTSPVLDYYRKFNLLIEFQGTRSDEIYPRIKKYLEDKVFK</sequence>
<dbReference type="PRINTS" id="PR00094">
    <property type="entry name" value="ADENYLTKNASE"/>
</dbReference>
<dbReference type="InterPro" id="IPR007862">
    <property type="entry name" value="Adenylate_kinase_lid-dom"/>
</dbReference>
<dbReference type="EMBL" id="NCKU01000702">
    <property type="protein sequence ID" value="RWS14506.1"/>
    <property type="molecule type" value="Genomic_DNA"/>
</dbReference>
<dbReference type="GO" id="GO:0005759">
    <property type="term" value="C:mitochondrial matrix"/>
    <property type="evidence" value="ECO:0007669"/>
    <property type="project" value="UniProtKB-SubCell"/>
</dbReference>
<proteinExistence type="inferred from homology"/>
<dbReference type="HAMAP" id="MF_00235">
    <property type="entry name" value="Adenylate_kinase_Adk"/>
    <property type="match status" value="1"/>
</dbReference>
<feature type="domain" description="Adenylate kinase active site lid" evidence="8">
    <location>
        <begin position="133"/>
        <end position="168"/>
    </location>
</feature>
<evidence type="ECO:0000256" key="4">
    <source>
        <dbReference type="ARBA" id="ARBA00022777"/>
    </source>
</evidence>
<keyword evidence="5 7" id="KW-0496">Mitochondrion</keyword>
<comment type="subcellular location">
    <subcellularLocation>
        <location evidence="1 7">Mitochondrion matrix</location>
    </subcellularLocation>
</comment>
<feature type="binding site" evidence="7">
    <location>
        <position position="166"/>
    </location>
    <ligand>
        <name>AMP</name>
        <dbReference type="ChEBI" id="CHEBI:456215"/>
    </ligand>
</feature>
<feature type="binding site" evidence="7">
    <location>
        <begin position="142"/>
        <end position="143"/>
    </location>
    <ligand>
        <name>GTP</name>
        <dbReference type="ChEBI" id="CHEBI:37565"/>
    </ligand>
</feature>
<dbReference type="GO" id="GO:0046899">
    <property type="term" value="F:nucleoside triphosphate adenylate kinase activity"/>
    <property type="evidence" value="ECO:0007669"/>
    <property type="project" value="UniProtKB-UniRule"/>
</dbReference>
<keyword evidence="10" id="KW-1185">Reference proteome</keyword>
<dbReference type="FunFam" id="3.40.50.300:FF:000106">
    <property type="entry name" value="Adenylate kinase mitochondrial"/>
    <property type="match status" value="1"/>
</dbReference>
<keyword evidence="3 7" id="KW-0547">Nucleotide-binding</keyword>
<evidence type="ECO:0000259" key="8">
    <source>
        <dbReference type="Pfam" id="PF05191"/>
    </source>
</evidence>
<dbReference type="InterPro" id="IPR006259">
    <property type="entry name" value="Adenyl_kin_sub"/>
</dbReference>
<organism evidence="9 10">
    <name type="scientific">Dinothrombium tinctorium</name>
    <dbReference type="NCBI Taxonomy" id="1965070"/>
    <lineage>
        <taxon>Eukaryota</taxon>
        <taxon>Metazoa</taxon>
        <taxon>Ecdysozoa</taxon>
        <taxon>Arthropoda</taxon>
        <taxon>Chelicerata</taxon>
        <taxon>Arachnida</taxon>
        <taxon>Acari</taxon>
        <taxon>Acariformes</taxon>
        <taxon>Trombidiformes</taxon>
        <taxon>Prostigmata</taxon>
        <taxon>Anystina</taxon>
        <taxon>Parasitengona</taxon>
        <taxon>Trombidioidea</taxon>
        <taxon>Trombidiidae</taxon>
        <taxon>Dinothrombium</taxon>
    </lineage>
</organism>
<dbReference type="SUPFAM" id="SSF57774">
    <property type="entry name" value="Microbial and mitochondrial ADK, insert 'zinc finger' domain"/>
    <property type="match status" value="1"/>
</dbReference>
<dbReference type="EC" id="2.7.4.10" evidence="7"/>
<dbReference type="InterPro" id="IPR000850">
    <property type="entry name" value="Adenylat/UMP-CMP_kin"/>
</dbReference>
<evidence type="ECO:0000256" key="7">
    <source>
        <dbReference type="HAMAP-Rule" id="MF_03169"/>
    </source>
</evidence>
<dbReference type="PANTHER" id="PTHR23359">
    <property type="entry name" value="NUCLEOTIDE KINASE"/>
    <property type="match status" value="1"/>
</dbReference>
<dbReference type="GO" id="GO:0005525">
    <property type="term" value="F:GTP binding"/>
    <property type="evidence" value="ECO:0007669"/>
    <property type="project" value="UniProtKB-KW"/>
</dbReference>
<keyword evidence="6 7" id="KW-0342">GTP-binding</keyword>
<dbReference type="GO" id="GO:0004017">
    <property type="term" value="F:AMP kinase activity"/>
    <property type="evidence" value="ECO:0007669"/>
    <property type="project" value="InterPro"/>
</dbReference>
<dbReference type="InterPro" id="IPR033690">
    <property type="entry name" value="Adenylat_kinase_CS"/>
</dbReference>
<protein>
    <recommendedName>
        <fullName evidence="7">GTP:AMP phosphotransferase, mitochondrial</fullName>
        <ecNumber evidence="7">2.7.4.10</ecNumber>
    </recommendedName>
    <alternativeName>
        <fullName evidence="7">Adenylate kinase 3</fullName>
        <shortName evidence="7">AK 3</shortName>
    </alternativeName>
</protein>
<keyword evidence="4 7" id="KW-0418">Kinase</keyword>
<evidence type="ECO:0000256" key="3">
    <source>
        <dbReference type="ARBA" id="ARBA00022741"/>
    </source>
</evidence>
<feature type="binding site" evidence="7">
    <location>
        <position position="47"/>
    </location>
    <ligand>
        <name>AMP</name>
        <dbReference type="ChEBI" id="CHEBI:456215"/>
    </ligand>
</feature>
<comment type="similarity">
    <text evidence="7">Belongs to the adenylate kinase family. AK3 subfamily.</text>
</comment>